<feature type="transmembrane region" description="Helical" evidence="7">
    <location>
        <begin position="102"/>
        <end position="124"/>
    </location>
</feature>
<keyword evidence="6 7" id="KW-0472">Membrane</keyword>
<feature type="transmembrane region" description="Helical" evidence="7">
    <location>
        <begin position="241"/>
        <end position="265"/>
    </location>
</feature>
<comment type="caution">
    <text evidence="9">The sequence shown here is derived from an EMBL/GenBank/DDBJ whole genome shotgun (WGS) entry which is preliminary data.</text>
</comment>
<organism evidence="9 10">
    <name type="scientific">Mucuna pruriens</name>
    <name type="common">Velvet bean</name>
    <name type="synonym">Dolichos pruriens</name>
    <dbReference type="NCBI Taxonomy" id="157652"/>
    <lineage>
        <taxon>Eukaryota</taxon>
        <taxon>Viridiplantae</taxon>
        <taxon>Streptophyta</taxon>
        <taxon>Embryophyta</taxon>
        <taxon>Tracheophyta</taxon>
        <taxon>Spermatophyta</taxon>
        <taxon>Magnoliopsida</taxon>
        <taxon>eudicotyledons</taxon>
        <taxon>Gunneridae</taxon>
        <taxon>Pentapetalae</taxon>
        <taxon>rosids</taxon>
        <taxon>fabids</taxon>
        <taxon>Fabales</taxon>
        <taxon>Fabaceae</taxon>
        <taxon>Papilionoideae</taxon>
        <taxon>50 kb inversion clade</taxon>
        <taxon>NPAAA clade</taxon>
        <taxon>indigoferoid/millettioid clade</taxon>
        <taxon>Phaseoleae</taxon>
        <taxon>Mucuna</taxon>
    </lineage>
</organism>
<sequence>FFASNGFPCPALHNPSDHYLRIINKDFNQDAKEGATEEAIDILVSSYKSSEIRNHVDNEIAKISESDSSAVGEKKIHAAILTQCLVLIKRSSLQIYRDISNYWLRLAVFIVVSVSTGTIFYHIGQTMHSIQERGSLLCFFVSVLTFLTLVGGFTPLIEEMKVFERERLNGHYGITAFLIGNTFSAVPYIILISMIPGAIVSYLSGLHKGVENFLYFASVLFAIVTWVESLMMVVGSICSNFVMGVIIAGGIEGLMILTGGFYRLANDLPKPLWKYPFYYVSFFTYAFQGLLKNEFEGLTFSSDQGGGTKTINGTKLLTETWQVQMGHSKWIDLSVMFGMIVLYRVIFLVITKCKEKLKHLLVTNNGPLAIFFSRTNIDH</sequence>
<dbReference type="STRING" id="157652.A0A371ET98"/>
<feature type="transmembrane region" description="Helical" evidence="7">
    <location>
        <begin position="272"/>
        <end position="291"/>
    </location>
</feature>
<dbReference type="PANTHER" id="PTHR48042">
    <property type="entry name" value="ABC TRANSPORTER G FAMILY MEMBER 11"/>
    <property type="match status" value="1"/>
</dbReference>
<evidence type="ECO:0000256" key="4">
    <source>
        <dbReference type="ARBA" id="ARBA00022692"/>
    </source>
</evidence>
<evidence type="ECO:0000256" key="1">
    <source>
        <dbReference type="ARBA" id="ARBA00004141"/>
    </source>
</evidence>
<evidence type="ECO:0000256" key="5">
    <source>
        <dbReference type="ARBA" id="ARBA00022989"/>
    </source>
</evidence>
<evidence type="ECO:0000313" key="9">
    <source>
        <dbReference type="EMBL" id="RDX69280.1"/>
    </source>
</evidence>
<dbReference type="InterPro" id="IPR013525">
    <property type="entry name" value="ABC2_TM"/>
</dbReference>
<evidence type="ECO:0000259" key="8">
    <source>
        <dbReference type="Pfam" id="PF01061"/>
    </source>
</evidence>
<evidence type="ECO:0000256" key="6">
    <source>
        <dbReference type="ARBA" id="ARBA00023136"/>
    </source>
</evidence>
<dbReference type="EMBL" id="QJKJ01012181">
    <property type="protein sequence ID" value="RDX69280.1"/>
    <property type="molecule type" value="Genomic_DNA"/>
</dbReference>
<evidence type="ECO:0000256" key="2">
    <source>
        <dbReference type="ARBA" id="ARBA00005814"/>
    </source>
</evidence>
<comment type="similarity">
    <text evidence="2">Belongs to the ABC transporter superfamily. ABCG family. Eye pigment precursor importer (TC 3.A.1.204) subfamily.</text>
</comment>
<proteinExistence type="inferred from homology"/>
<gene>
    <name evidence="9" type="primary">ABCG11</name>
    <name evidence="9" type="ORF">CR513_51627</name>
</gene>
<evidence type="ECO:0000256" key="3">
    <source>
        <dbReference type="ARBA" id="ARBA00022448"/>
    </source>
</evidence>
<evidence type="ECO:0000313" key="10">
    <source>
        <dbReference type="Proteomes" id="UP000257109"/>
    </source>
</evidence>
<name>A0A371ET98_MUCPR</name>
<reference evidence="9" key="1">
    <citation type="submission" date="2018-05" db="EMBL/GenBank/DDBJ databases">
        <title>Draft genome of Mucuna pruriens seed.</title>
        <authorList>
            <person name="Nnadi N.E."/>
            <person name="Vos R."/>
            <person name="Hasami M.H."/>
            <person name="Devisetty U.K."/>
            <person name="Aguiy J.C."/>
        </authorList>
    </citation>
    <scope>NUCLEOTIDE SEQUENCE [LARGE SCALE GENOMIC DNA]</scope>
    <source>
        <strain evidence="9">JCA_2017</strain>
    </source>
</reference>
<dbReference type="GO" id="GO:0016020">
    <property type="term" value="C:membrane"/>
    <property type="evidence" value="ECO:0007669"/>
    <property type="project" value="UniProtKB-SubCell"/>
</dbReference>
<feature type="transmembrane region" description="Helical" evidence="7">
    <location>
        <begin position="177"/>
        <end position="201"/>
    </location>
</feature>
<feature type="non-terminal residue" evidence="9">
    <location>
        <position position="1"/>
    </location>
</feature>
<feature type="transmembrane region" description="Helical" evidence="7">
    <location>
        <begin position="136"/>
        <end position="157"/>
    </location>
</feature>
<keyword evidence="4 7" id="KW-0812">Transmembrane</keyword>
<feature type="transmembrane region" description="Helical" evidence="7">
    <location>
        <begin position="330"/>
        <end position="350"/>
    </location>
</feature>
<dbReference type="GO" id="GO:0140359">
    <property type="term" value="F:ABC-type transporter activity"/>
    <property type="evidence" value="ECO:0007669"/>
    <property type="project" value="InterPro"/>
</dbReference>
<comment type="subcellular location">
    <subcellularLocation>
        <location evidence="1">Membrane</location>
        <topology evidence="1">Multi-pass membrane protein</topology>
    </subcellularLocation>
</comment>
<keyword evidence="5 7" id="KW-1133">Transmembrane helix</keyword>
<feature type="transmembrane region" description="Helical" evidence="7">
    <location>
        <begin position="213"/>
        <end position="235"/>
    </location>
</feature>
<dbReference type="Pfam" id="PF01061">
    <property type="entry name" value="ABC2_membrane"/>
    <property type="match status" value="1"/>
</dbReference>
<dbReference type="InterPro" id="IPR052215">
    <property type="entry name" value="Plant_ABCG"/>
</dbReference>
<evidence type="ECO:0000256" key="7">
    <source>
        <dbReference type="SAM" id="Phobius"/>
    </source>
</evidence>
<dbReference type="Proteomes" id="UP000257109">
    <property type="component" value="Unassembled WGS sequence"/>
</dbReference>
<dbReference type="PANTHER" id="PTHR48042:SF14">
    <property type="entry name" value="WHITE-BROWN-COMPLEX ABC TRANSPORTER FAMILY PROTEIN"/>
    <property type="match status" value="1"/>
</dbReference>
<dbReference type="AlphaFoldDB" id="A0A371ET98"/>
<accession>A0A371ET98</accession>
<keyword evidence="10" id="KW-1185">Reference proteome</keyword>
<dbReference type="OrthoDB" id="66620at2759"/>
<feature type="domain" description="ABC-2 type transporter transmembrane" evidence="8">
    <location>
        <begin position="82"/>
        <end position="295"/>
    </location>
</feature>
<keyword evidence="3" id="KW-0813">Transport</keyword>
<protein>
    <submittedName>
        <fullName evidence="9">ABC transporter G family member 11</fullName>
    </submittedName>
</protein>